<protein>
    <submittedName>
        <fullName evidence="1">Uncharacterized protein</fullName>
    </submittedName>
</protein>
<reference evidence="1" key="1">
    <citation type="submission" date="2022-08" db="EMBL/GenBank/DDBJ databases">
        <title>Genome Sequence of Pycnoporus sanguineus.</title>
        <authorList>
            <person name="Buettner E."/>
        </authorList>
    </citation>
    <scope>NUCLEOTIDE SEQUENCE</scope>
    <source>
        <strain evidence="1">CG-C14</strain>
    </source>
</reference>
<gene>
    <name evidence="1" type="ORF">NUW54_g7344</name>
</gene>
<comment type="caution">
    <text evidence="1">The sequence shown here is derived from an EMBL/GenBank/DDBJ whole genome shotgun (WGS) entry which is preliminary data.</text>
</comment>
<proteinExistence type="predicted"/>
<dbReference type="EMBL" id="JANSHE010002096">
    <property type="protein sequence ID" value="KAJ2995677.1"/>
    <property type="molecule type" value="Genomic_DNA"/>
</dbReference>
<organism evidence="1 2">
    <name type="scientific">Trametes sanguinea</name>
    <dbReference type="NCBI Taxonomy" id="158606"/>
    <lineage>
        <taxon>Eukaryota</taxon>
        <taxon>Fungi</taxon>
        <taxon>Dikarya</taxon>
        <taxon>Basidiomycota</taxon>
        <taxon>Agaricomycotina</taxon>
        <taxon>Agaricomycetes</taxon>
        <taxon>Polyporales</taxon>
        <taxon>Polyporaceae</taxon>
        <taxon>Trametes</taxon>
    </lineage>
</organism>
<accession>A0ACC1PLF7</accession>
<sequence>MTGATNATGIVVVEETDPQITHVCLAPVKVPTLSRIPVREPRIPSGTGAHACTYNLHASHPTTPSRVAARSGPFAACLQAANLRSGQATALWKAPQERRWRCTAARRAGHPRRCVNPLASWAGDI</sequence>
<dbReference type="Proteomes" id="UP001144978">
    <property type="component" value="Unassembled WGS sequence"/>
</dbReference>
<keyword evidence="2" id="KW-1185">Reference proteome</keyword>
<evidence type="ECO:0000313" key="1">
    <source>
        <dbReference type="EMBL" id="KAJ2995677.1"/>
    </source>
</evidence>
<name>A0ACC1PLF7_9APHY</name>
<evidence type="ECO:0000313" key="2">
    <source>
        <dbReference type="Proteomes" id="UP001144978"/>
    </source>
</evidence>